<dbReference type="Pfam" id="PF26593">
    <property type="entry name" value="TraC-like"/>
    <property type="match status" value="1"/>
</dbReference>
<protein>
    <recommendedName>
        <fullName evidence="1">TraC-like domain-containing protein</fullName>
    </recommendedName>
</protein>
<feature type="domain" description="TraC-like" evidence="1">
    <location>
        <begin position="21"/>
        <end position="124"/>
    </location>
</feature>
<sequence>MPDKSTINLVEISDIRDGVAILKDGSLRAVVDVGAINFELRSEDEQTAIIQNFQNFLNSLDFPLQIVITSRHLDIENYLKLVESSRASLTNELLKIQAAEYGNFVKEISSLANIMDKQFYVVVPFYAVATQEKGGLFGRLSGLFKKSPTQIQIDPQKFGSYRIQLLQRVELILDGLTGMGLKSQIMESEELIKLFCNLYNPPPESSAVAAENQTAT</sequence>
<name>A0A1F8F3T4_9BACT</name>
<proteinExistence type="predicted"/>
<dbReference type="EMBL" id="MGJL01000019">
    <property type="protein sequence ID" value="OGN07804.1"/>
    <property type="molecule type" value="Genomic_DNA"/>
</dbReference>
<evidence type="ECO:0000259" key="1">
    <source>
        <dbReference type="Pfam" id="PF26593"/>
    </source>
</evidence>
<accession>A0A1F8F3T4</accession>
<dbReference type="AlphaFoldDB" id="A0A1F8F3T4"/>
<evidence type="ECO:0000313" key="2">
    <source>
        <dbReference type="EMBL" id="OGN07804.1"/>
    </source>
</evidence>
<dbReference type="InterPro" id="IPR058596">
    <property type="entry name" value="TraC-like_dom"/>
</dbReference>
<organism evidence="2 3">
    <name type="scientific">Candidatus Yanofskybacteria bacterium RIFCSPHIGHO2_01_FULL_45_42</name>
    <dbReference type="NCBI Taxonomy" id="1802671"/>
    <lineage>
        <taxon>Bacteria</taxon>
        <taxon>Candidatus Yanofskyibacteriota</taxon>
    </lineage>
</organism>
<dbReference type="Proteomes" id="UP000178023">
    <property type="component" value="Unassembled WGS sequence"/>
</dbReference>
<comment type="caution">
    <text evidence="2">The sequence shown here is derived from an EMBL/GenBank/DDBJ whole genome shotgun (WGS) entry which is preliminary data.</text>
</comment>
<gene>
    <name evidence="2" type="ORF">A2750_01605</name>
</gene>
<evidence type="ECO:0000313" key="3">
    <source>
        <dbReference type="Proteomes" id="UP000178023"/>
    </source>
</evidence>
<reference evidence="2 3" key="1">
    <citation type="journal article" date="2016" name="Nat. Commun.">
        <title>Thousands of microbial genomes shed light on interconnected biogeochemical processes in an aquifer system.</title>
        <authorList>
            <person name="Anantharaman K."/>
            <person name="Brown C.T."/>
            <person name="Hug L.A."/>
            <person name="Sharon I."/>
            <person name="Castelle C.J."/>
            <person name="Probst A.J."/>
            <person name="Thomas B.C."/>
            <person name="Singh A."/>
            <person name="Wilkins M.J."/>
            <person name="Karaoz U."/>
            <person name="Brodie E.L."/>
            <person name="Williams K.H."/>
            <person name="Hubbard S.S."/>
            <person name="Banfield J.F."/>
        </authorList>
    </citation>
    <scope>NUCLEOTIDE SEQUENCE [LARGE SCALE GENOMIC DNA]</scope>
</reference>